<sequence length="373" mass="43270">MFFKDIIGQDEVKERLLRSVDSGHIAHAQLFCGPEGIGKFAMAMAYARYIHCTNRQQGDACGVCPSCRQYAAFTHPDLHFVFPIVKVEKKKRICDDYLPEWCEFLKEHTYFGLDAWLSYINADNKQAMIYGEESESILRKMSLKSYESPYKIMIIWLPERMNDTCANKLLKLLEEPYPGSVFLLVSNNPDRVLGTIRSRAQRVEMRSLSTPVIAEALQRRYGIAAQDAVAVAHVAEGSYLRACESLQLNEESRLFFNYFVQVMRLAYMRKIKDLKAWSEEVADLGRERLRRFLAYAQRMVRENYIYNLHMPDLSYMNREEEQFSTRFAPFIHERNVQAIMKHLSDAQNDIGQNANAKIVLFDLAIKLILLLKS</sequence>
<protein>
    <submittedName>
        <fullName evidence="1">DNA polymerase III subunit</fullName>
    </submittedName>
</protein>
<proteinExistence type="predicted"/>
<dbReference type="InterPro" id="IPR027417">
    <property type="entry name" value="P-loop_NTPase"/>
</dbReference>
<dbReference type="RefSeq" id="WP_273306132.1">
    <property type="nucleotide sequence ID" value="NZ_DYUD01000020.1"/>
</dbReference>
<dbReference type="PANTHER" id="PTHR11669:SF8">
    <property type="entry name" value="DNA POLYMERASE III SUBUNIT DELTA"/>
    <property type="match status" value="1"/>
</dbReference>
<dbReference type="Gene3D" id="3.40.50.300">
    <property type="entry name" value="P-loop containing nucleotide triphosphate hydrolases"/>
    <property type="match status" value="1"/>
</dbReference>
<dbReference type="InterPro" id="IPR050238">
    <property type="entry name" value="DNA_Rep/Repair_Clamp_Loader"/>
</dbReference>
<gene>
    <name evidence="1" type="ORF">K8U91_06365</name>
</gene>
<dbReference type="GO" id="GO:0006261">
    <property type="term" value="P:DNA-templated DNA replication"/>
    <property type="evidence" value="ECO:0007669"/>
    <property type="project" value="TreeGrafter"/>
</dbReference>
<name>A0A921MRM4_9BACT</name>
<dbReference type="PANTHER" id="PTHR11669">
    <property type="entry name" value="REPLICATION FACTOR C / DNA POLYMERASE III GAMMA-TAU SUBUNIT"/>
    <property type="match status" value="1"/>
</dbReference>
<dbReference type="Pfam" id="PF13177">
    <property type="entry name" value="DNA_pol3_delta2"/>
    <property type="match status" value="1"/>
</dbReference>
<dbReference type="SUPFAM" id="SSF52540">
    <property type="entry name" value="P-loop containing nucleoside triphosphate hydrolases"/>
    <property type="match status" value="1"/>
</dbReference>
<comment type="caution">
    <text evidence="1">The sequence shown here is derived from an EMBL/GenBank/DDBJ whole genome shotgun (WGS) entry which is preliminary data.</text>
</comment>
<dbReference type="Proteomes" id="UP000757103">
    <property type="component" value="Unassembled WGS sequence"/>
</dbReference>
<evidence type="ECO:0000313" key="2">
    <source>
        <dbReference type="Proteomes" id="UP000757103"/>
    </source>
</evidence>
<organism evidence="1 2">
    <name type="scientific">Barnesiella viscericola</name>
    <dbReference type="NCBI Taxonomy" id="397865"/>
    <lineage>
        <taxon>Bacteria</taxon>
        <taxon>Pseudomonadati</taxon>
        <taxon>Bacteroidota</taxon>
        <taxon>Bacteroidia</taxon>
        <taxon>Bacteroidales</taxon>
        <taxon>Barnesiellaceae</taxon>
        <taxon>Barnesiella</taxon>
    </lineage>
</organism>
<evidence type="ECO:0000313" key="1">
    <source>
        <dbReference type="EMBL" id="HJG89080.1"/>
    </source>
</evidence>
<dbReference type="AlphaFoldDB" id="A0A921MRM4"/>
<dbReference type="EMBL" id="DYUD01000020">
    <property type="protein sequence ID" value="HJG89080.1"/>
    <property type="molecule type" value="Genomic_DNA"/>
</dbReference>
<reference evidence="1" key="1">
    <citation type="journal article" date="2021" name="PeerJ">
        <title>Extensive microbial diversity within the chicken gut microbiome revealed by metagenomics and culture.</title>
        <authorList>
            <person name="Gilroy R."/>
            <person name="Ravi A."/>
            <person name="Getino M."/>
            <person name="Pursley I."/>
            <person name="Horton D.L."/>
            <person name="Alikhan N.F."/>
            <person name="Baker D."/>
            <person name="Gharbi K."/>
            <person name="Hall N."/>
            <person name="Watson M."/>
            <person name="Adriaenssens E.M."/>
            <person name="Foster-Nyarko E."/>
            <person name="Jarju S."/>
            <person name="Secka A."/>
            <person name="Antonio M."/>
            <person name="Oren A."/>
            <person name="Chaudhuri R.R."/>
            <person name="La Ragione R."/>
            <person name="Hildebrand F."/>
            <person name="Pallen M.J."/>
        </authorList>
    </citation>
    <scope>NUCLEOTIDE SEQUENCE</scope>
    <source>
        <strain evidence="1">CHK121-7720</strain>
    </source>
</reference>
<accession>A0A921MRM4</accession>
<reference evidence="1" key="2">
    <citation type="submission" date="2021-09" db="EMBL/GenBank/DDBJ databases">
        <authorList>
            <person name="Gilroy R."/>
        </authorList>
    </citation>
    <scope>NUCLEOTIDE SEQUENCE</scope>
    <source>
        <strain evidence="1">CHK121-7720</strain>
    </source>
</reference>